<dbReference type="InterPro" id="IPR004480">
    <property type="entry name" value="Monothiol_GRX-rel"/>
</dbReference>
<name>A0A7H9HVW6_9SACH</name>
<keyword evidence="2" id="KW-0479">Metal-binding</keyword>
<dbReference type="EMBL" id="CP059273">
    <property type="protein sequence ID" value="QLQ81864.1"/>
    <property type="molecule type" value="Genomic_DNA"/>
</dbReference>
<dbReference type="PANTHER" id="PTHR10293:SF16">
    <property type="entry name" value="GLUTAREDOXIN-RELATED PROTEIN 5, MITOCHONDRIAL"/>
    <property type="match status" value="1"/>
</dbReference>
<dbReference type="InterPro" id="IPR002109">
    <property type="entry name" value="Glutaredoxin"/>
</dbReference>
<evidence type="ECO:0000256" key="3">
    <source>
        <dbReference type="ARBA" id="ARBA00023004"/>
    </source>
</evidence>
<organism evidence="8 9">
    <name type="scientific">Torulaspora globosa</name>
    <dbReference type="NCBI Taxonomy" id="48254"/>
    <lineage>
        <taxon>Eukaryota</taxon>
        <taxon>Fungi</taxon>
        <taxon>Dikarya</taxon>
        <taxon>Ascomycota</taxon>
        <taxon>Saccharomycotina</taxon>
        <taxon>Saccharomycetes</taxon>
        <taxon>Saccharomycetales</taxon>
        <taxon>Saccharomycetaceae</taxon>
        <taxon>Torulaspora</taxon>
    </lineage>
</organism>
<keyword evidence="5" id="KW-0676">Redox-active center</keyword>
<evidence type="ECO:0000313" key="9">
    <source>
        <dbReference type="Proteomes" id="UP000510647"/>
    </source>
</evidence>
<dbReference type="FunFam" id="3.40.30.10:FF:000005">
    <property type="entry name" value="Glutaredoxin 5"/>
    <property type="match status" value="1"/>
</dbReference>
<keyword evidence="1" id="KW-0001">2Fe-2S</keyword>
<sequence length="145" mass="16017">MFASRFVSIRARVPLSSLSCVVRHQSKLFMSSETRKAIDQAVASAPVVLFMKGTPEFPQCGFSRATVQMLGQQGVDPAKFAAYNVLEDPELREGIKEYSEWPTIPQLYVNKEFIGGCDIITNMAQTGDLATVLEEANALVPEEEE</sequence>
<keyword evidence="4" id="KW-0411">Iron-sulfur</keyword>
<keyword evidence="3" id="KW-0408">Iron</keyword>
<dbReference type="GO" id="GO:0051537">
    <property type="term" value="F:2 iron, 2 sulfur cluster binding"/>
    <property type="evidence" value="ECO:0007669"/>
    <property type="project" value="UniProtKB-KW"/>
</dbReference>
<proteinExistence type="predicted"/>
<protein>
    <recommendedName>
        <fullName evidence="6">Monothiol glutaredoxin-5, mitochondrial</fullName>
    </recommendedName>
</protein>
<dbReference type="GO" id="GO:0015036">
    <property type="term" value="F:disulfide oxidoreductase activity"/>
    <property type="evidence" value="ECO:0007669"/>
    <property type="project" value="UniProtKB-ARBA"/>
</dbReference>
<evidence type="ECO:0000313" key="8">
    <source>
        <dbReference type="EMBL" id="QLQ81864.1"/>
    </source>
</evidence>
<dbReference type="GO" id="GO:0044571">
    <property type="term" value="P:[2Fe-2S] cluster assembly"/>
    <property type="evidence" value="ECO:0007669"/>
    <property type="project" value="UniProtKB-ARBA"/>
</dbReference>
<evidence type="ECO:0000256" key="1">
    <source>
        <dbReference type="ARBA" id="ARBA00022714"/>
    </source>
</evidence>
<dbReference type="OrthoDB" id="415696at2759"/>
<dbReference type="PANTHER" id="PTHR10293">
    <property type="entry name" value="GLUTAREDOXIN FAMILY MEMBER"/>
    <property type="match status" value="1"/>
</dbReference>
<dbReference type="SUPFAM" id="SSF52833">
    <property type="entry name" value="Thioredoxin-like"/>
    <property type="match status" value="1"/>
</dbReference>
<gene>
    <name evidence="8" type="ORF">HG537_0G01180</name>
</gene>
<evidence type="ECO:0000256" key="4">
    <source>
        <dbReference type="ARBA" id="ARBA00023014"/>
    </source>
</evidence>
<evidence type="ECO:0000256" key="2">
    <source>
        <dbReference type="ARBA" id="ARBA00022723"/>
    </source>
</evidence>
<dbReference type="Proteomes" id="UP000510647">
    <property type="component" value="Chromosome 7"/>
</dbReference>
<dbReference type="GO" id="GO:0005759">
    <property type="term" value="C:mitochondrial matrix"/>
    <property type="evidence" value="ECO:0007669"/>
    <property type="project" value="TreeGrafter"/>
</dbReference>
<evidence type="ECO:0000256" key="6">
    <source>
        <dbReference type="ARBA" id="ARBA00067618"/>
    </source>
</evidence>
<dbReference type="InterPro" id="IPR036249">
    <property type="entry name" value="Thioredoxin-like_sf"/>
</dbReference>
<evidence type="ECO:0000259" key="7">
    <source>
        <dbReference type="Pfam" id="PF00462"/>
    </source>
</evidence>
<reference evidence="8 9" key="1">
    <citation type="submission" date="2020-06" db="EMBL/GenBank/DDBJ databases">
        <title>The yeast mating-type switching endonuclease HO is a domesticated member of an unorthodox homing genetic element family.</title>
        <authorList>
            <person name="Coughlan A.Y."/>
            <person name="Lombardi L."/>
            <person name="Braun-Galleani S."/>
            <person name="Martos A.R."/>
            <person name="Galeote V."/>
            <person name="Bigey F."/>
            <person name="Dequin S."/>
            <person name="Byrne K.P."/>
            <person name="Wolfe K.H."/>
        </authorList>
    </citation>
    <scope>NUCLEOTIDE SEQUENCE [LARGE SCALE GENOMIC DNA]</scope>
    <source>
        <strain evidence="8 9">CBS2947</strain>
    </source>
</reference>
<accession>A0A7H9HVW6</accession>
<dbReference type="NCBIfam" id="TIGR00365">
    <property type="entry name" value="Grx4 family monothiol glutaredoxin"/>
    <property type="match status" value="1"/>
</dbReference>
<dbReference type="Pfam" id="PF00462">
    <property type="entry name" value="Glutaredoxin"/>
    <property type="match status" value="1"/>
</dbReference>
<dbReference type="PROSITE" id="PS51354">
    <property type="entry name" value="GLUTAREDOXIN_2"/>
    <property type="match status" value="1"/>
</dbReference>
<dbReference type="Gene3D" id="3.40.30.10">
    <property type="entry name" value="Glutaredoxin"/>
    <property type="match status" value="1"/>
</dbReference>
<feature type="domain" description="Glutaredoxin" evidence="7">
    <location>
        <begin position="47"/>
        <end position="114"/>
    </location>
</feature>
<dbReference type="AlphaFoldDB" id="A0A7H9HVW6"/>
<evidence type="ECO:0000256" key="5">
    <source>
        <dbReference type="ARBA" id="ARBA00023284"/>
    </source>
</evidence>
<keyword evidence="9" id="KW-1185">Reference proteome</keyword>
<dbReference type="InterPro" id="IPR033658">
    <property type="entry name" value="GRX_PICOT-like"/>
</dbReference>
<dbReference type="CDD" id="cd03028">
    <property type="entry name" value="GRX_PICOT_like"/>
    <property type="match status" value="1"/>
</dbReference>
<dbReference type="GO" id="GO:0046872">
    <property type="term" value="F:metal ion binding"/>
    <property type="evidence" value="ECO:0007669"/>
    <property type="project" value="UniProtKB-KW"/>
</dbReference>